<evidence type="ECO:0000256" key="2">
    <source>
        <dbReference type="ARBA" id="ARBA00022840"/>
    </source>
</evidence>
<evidence type="ECO:0000313" key="5">
    <source>
        <dbReference type="Proteomes" id="UP000032740"/>
    </source>
</evidence>
<dbReference type="Proteomes" id="UP000032740">
    <property type="component" value="Chromosome"/>
</dbReference>
<feature type="domain" description="ABC transporter" evidence="3">
    <location>
        <begin position="4"/>
        <end position="224"/>
    </location>
</feature>
<evidence type="ECO:0000313" key="4">
    <source>
        <dbReference type="EMBL" id="CCV64571.1"/>
    </source>
</evidence>
<dbReference type="SUPFAM" id="SSF52540">
    <property type="entry name" value="P-loop containing nucleoside triphosphate hydrolases"/>
    <property type="match status" value="1"/>
</dbReference>
<dbReference type="GO" id="GO:0005524">
    <property type="term" value="F:ATP binding"/>
    <property type="evidence" value="ECO:0007669"/>
    <property type="project" value="UniProtKB-KW"/>
</dbReference>
<dbReference type="STRING" id="1318466.BN85409940"/>
<dbReference type="GO" id="GO:0016887">
    <property type="term" value="F:ATP hydrolysis activity"/>
    <property type="evidence" value="ECO:0007669"/>
    <property type="project" value="InterPro"/>
</dbReference>
<evidence type="ECO:0000256" key="1">
    <source>
        <dbReference type="ARBA" id="ARBA00022741"/>
    </source>
</evidence>
<name>U4KRZ2_ALTPJ</name>
<gene>
    <name evidence="4" type="ORF">BN85409940</name>
</gene>
<evidence type="ECO:0000259" key="3">
    <source>
        <dbReference type="PROSITE" id="PS50893"/>
    </source>
</evidence>
<dbReference type="InterPro" id="IPR003593">
    <property type="entry name" value="AAA+_ATPase"/>
</dbReference>
<dbReference type="Pfam" id="PF00005">
    <property type="entry name" value="ABC_tran"/>
    <property type="match status" value="1"/>
</dbReference>
<keyword evidence="5" id="KW-1185">Reference proteome</keyword>
<dbReference type="SMART" id="SM00382">
    <property type="entry name" value="AAA"/>
    <property type="match status" value="1"/>
</dbReference>
<dbReference type="CDD" id="cd03230">
    <property type="entry name" value="ABC_DR_subfamily_A"/>
    <property type="match status" value="1"/>
</dbReference>
<dbReference type="PROSITE" id="PS50893">
    <property type="entry name" value="ABC_TRANSPORTER_2"/>
    <property type="match status" value="1"/>
</dbReference>
<sequence>MAIIIISNLTKKFKNKKALDDINIEFLPGKIYGIFGNNGAGKTTLLDSIAHLLIPTTGEILVDDHKLGKHSKEKISFMIASGFELSRVKDFIFWYEYFFEDFDSDEALLMLKKYDISLKERVSELSKGTQEKLSVILAISRKTEVYIFDEPLTGVDPVDRIEILDLILSKSTPETTIILSTHLISETERIIDTAVFMKEGKIILNKETDEIRDETGLSIDQYYKELYKKC</sequence>
<dbReference type="OrthoDB" id="389713at2"/>
<keyword evidence="2 4" id="KW-0067">ATP-binding</keyword>
<reference evidence="4" key="1">
    <citation type="journal article" date="2013" name="J. Mol. Microbiol. Biotechnol.">
        <title>Analysis of the Complete Genomes of Acholeplasma brassicae , A. palmae and A. laidlawii and Their Comparison to the Obligate Parasites from ' Candidatus Phytoplasma'.</title>
        <authorList>
            <person name="Kube M."/>
            <person name="Siewert C."/>
            <person name="Migdoll A.M."/>
            <person name="Duduk B."/>
            <person name="Holz S."/>
            <person name="Rabus R."/>
            <person name="Seemuller E."/>
            <person name="Mitrovic J."/>
            <person name="Muller I."/>
            <person name="Buttner C."/>
            <person name="Reinhardt R."/>
        </authorList>
    </citation>
    <scope>NUCLEOTIDE SEQUENCE [LARGE SCALE GENOMIC DNA]</scope>
    <source>
        <strain evidence="4">J233</strain>
    </source>
</reference>
<organism evidence="4 5">
    <name type="scientific">Alteracholeplasma palmae (strain ATCC 49389 / J233)</name>
    <name type="common">Acholeplasma palmae</name>
    <dbReference type="NCBI Taxonomy" id="1318466"/>
    <lineage>
        <taxon>Bacteria</taxon>
        <taxon>Bacillati</taxon>
        <taxon>Mycoplasmatota</taxon>
        <taxon>Mollicutes</taxon>
        <taxon>Acholeplasmatales</taxon>
        <taxon>Acholeplasmataceae</taxon>
        <taxon>Acholeplasma</taxon>
    </lineage>
</organism>
<dbReference type="Gene3D" id="3.40.50.300">
    <property type="entry name" value="P-loop containing nucleotide triphosphate hydrolases"/>
    <property type="match status" value="1"/>
</dbReference>
<dbReference type="RefSeq" id="WP_026660644.1">
    <property type="nucleotide sequence ID" value="NC_022538.1"/>
</dbReference>
<dbReference type="PANTHER" id="PTHR43158">
    <property type="entry name" value="SKFA PEPTIDE EXPORT ATP-BINDING PROTEIN SKFE"/>
    <property type="match status" value="1"/>
</dbReference>
<dbReference type="InterPro" id="IPR003439">
    <property type="entry name" value="ABC_transporter-like_ATP-bd"/>
</dbReference>
<dbReference type="PANTHER" id="PTHR43158:SF1">
    <property type="entry name" value="ABC TRANSPORTER, ATP-BINDING PROTEIN"/>
    <property type="match status" value="1"/>
</dbReference>
<keyword evidence="1" id="KW-0547">Nucleotide-binding</keyword>
<dbReference type="EMBL" id="FO681347">
    <property type="protein sequence ID" value="CCV64571.1"/>
    <property type="molecule type" value="Genomic_DNA"/>
</dbReference>
<dbReference type="HOGENOM" id="CLU_000604_1_2_14"/>
<dbReference type="AlphaFoldDB" id="U4KRZ2"/>
<dbReference type="InterPro" id="IPR027417">
    <property type="entry name" value="P-loop_NTPase"/>
</dbReference>
<proteinExistence type="predicted"/>
<accession>U4KRZ2</accession>
<dbReference type="KEGG" id="apal:BN85409940"/>
<protein>
    <submittedName>
        <fullName evidence="4">ABC transporter, ATP-binding protein</fullName>
    </submittedName>
</protein>